<feature type="region of interest" description="Disordered" evidence="1">
    <location>
        <begin position="1"/>
        <end position="42"/>
    </location>
</feature>
<dbReference type="Proteomes" id="UP000813824">
    <property type="component" value="Unassembled WGS sequence"/>
</dbReference>
<dbReference type="EMBL" id="JAEVFJ010000012">
    <property type="protein sequence ID" value="KAH8101507.1"/>
    <property type="molecule type" value="Genomic_DNA"/>
</dbReference>
<comment type="caution">
    <text evidence="2">The sequence shown here is derived from an EMBL/GenBank/DDBJ whole genome shotgun (WGS) entry which is preliminary data.</text>
</comment>
<accession>A0A8K0URB8</accession>
<evidence type="ECO:0000313" key="2">
    <source>
        <dbReference type="EMBL" id="KAH8101507.1"/>
    </source>
</evidence>
<keyword evidence="3" id="KW-1185">Reference proteome</keyword>
<protein>
    <submittedName>
        <fullName evidence="2">Uncharacterized protein</fullName>
    </submittedName>
</protein>
<evidence type="ECO:0000256" key="1">
    <source>
        <dbReference type="SAM" id="MobiDB-lite"/>
    </source>
</evidence>
<dbReference type="AlphaFoldDB" id="A0A8K0URB8"/>
<reference evidence="2" key="1">
    <citation type="journal article" date="2021" name="New Phytol.">
        <title>Evolutionary innovations through gain and loss of genes in the ectomycorrhizal Boletales.</title>
        <authorList>
            <person name="Wu G."/>
            <person name="Miyauchi S."/>
            <person name="Morin E."/>
            <person name="Kuo A."/>
            <person name="Drula E."/>
            <person name="Varga T."/>
            <person name="Kohler A."/>
            <person name="Feng B."/>
            <person name="Cao Y."/>
            <person name="Lipzen A."/>
            <person name="Daum C."/>
            <person name="Hundley H."/>
            <person name="Pangilinan J."/>
            <person name="Johnson J."/>
            <person name="Barry K."/>
            <person name="LaButti K."/>
            <person name="Ng V."/>
            <person name="Ahrendt S."/>
            <person name="Min B."/>
            <person name="Choi I.G."/>
            <person name="Park H."/>
            <person name="Plett J.M."/>
            <person name="Magnuson J."/>
            <person name="Spatafora J.W."/>
            <person name="Nagy L.G."/>
            <person name="Henrissat B."/>
            <person name="Grigoriev I.V."/>
            <person name="Yang Z.L."/>
            <person name="Xu J."/>
            <person name="Martin F.M."/>
        </authorList>
    </citation>
    <scope>NUCLEOTIDE SEQUENCE</scope>
    <source>
        <strain evidence="2">KKN 215</strain>
    </source>
</reference>
<sequence>MSQGTSKKEQAHTTHTTISSPFLANPSRTNAHTSPWVTPTGDSEVLRKELRPSYGHKIEIVWGDKLGRKVIDCLDELNVKWTSLDIVRIATDDEPSPPVVLWIGVNPDTLSFSDGNTAAFKCLDLLRELDITDVDVEIRESVVWH</sequence>
<feature type="compositionally biased region" description="Polar residues" evidence="1">
    <location>
        <begin position="13"/>
        <end position="41"/>
    </location>
</feature>
<evidence type="ECO:0000313" key="3">
    <source>
        <dbReference type="Proteomes" id="UP000813824"/>
    </source>
</evidence>
<proteinExistence type="predicted"/>
<feature type="compositionally biased region" description="Basic and acidic residues" evidence="1">
    <location>
        <begin position="1"/>
        <end position="12"/>
    </location>
</feature>
<name>A0A8K0URB8_9AGAR</name>
<gene>
    <name evidence="2" type="ORF">BXZ70DRAFT_1007335</name>
</gene>
<organism evidence="2 3">
    <name type="scientific">Cristinia sonorae</name>
    <dbReference type="NCBI Taxonomy" id="1940300"/>
    <lineage>
        <taxon>Eukaryota</taxon>
        <taxon>Fungi</taxon>
        <taxon>Dikarya</taxon>
        <taxon>Basidiomycota</taxon>
        <taxon>Agaricomycotina</taxon>
        <taxon>Agaricomycetes</taxon>
        <taxon>Agaricomycetidae</taxon>
        <taxon>Agaricales</taxon>
        <taxon>Pleurotineae</taxon>
        <taxon>Stephanosporaceae</taxon>
        <taxon>Cristinia</taxon>
    </lineage>
</organism>
<dbReference type="OrthoDB" id="5424209at2759"/>